<dbReference type="Pfam" id="PF15299">
    <property type="entry name" value="ALS2CR8"/>
    <property type="match status" value="1"/>
</dbReference>
<dbReference type="AlphaFoldDB" id="A0A5N5TAA8"/>
<dbReference type="EMBL" id="SEYY01004828">
    <property type="protein sequence ID" value="KAB7503594.1"/>
    <property type="molecule type" value="Genomic_DNA"/>
</dbReference>
<dbReference type="Proteomes" id="UP000326759">
    <property type="component" value="Unassembled WGS sequence"/>
</dbReference>
<dbReference type="PROSITE" id="PS50966">
    <property type="entry name" value="ZF_SWIM"/>
    <property type="match status" value="1"/>
</dbReference>
<reference evidence="4 5" key="1">
    <citation type="journal article" date="2019" name="PLoS Biol.">
        <title>Sex chromosomes control vertical transmission of feminizing Wolbachia symbionts in an isopod.</title>
        <authorList>
            <person name="Becking T."/>
            <person name="Chebbi M.A."/>
            <person name="Giraud I."/>
            <person name="Moumen B."/>
            <person name="Laverre T."/>
            <person name="Caubet Y."/>
            <person name="Peccoud J."/>
            <person name="Gilbert C."/>
            <person name="Cordaux R."/>
        </authorList>
    </citation>
    <scope>NUCLEOTIDE SEQUENCE [LARGE SCALE GENOMIC DNA]</scope>
    <source>
        <strain evidence="4">ANa2</strain>
        <tissue evidence="4">Whole body excluding digestive tract and cuticle</tissue>
    </source>
</reference>
<dbReference type="InterPro" id="IPR048324">
    <property type="entry name" value="ZSWIM1-3_RNaseH-like"/>
</dbReference>
<evidence type="ECO:0000256" key="2">
    <source>
        <dbReference type="SAM" id="MobiDB-lite"/>
    </source>
</evidence>
<keyword evidence="5" id="KW-1185">Reference proteome</keyword>
<keyword evidence="1" id="KW-0863">Zinc-finger</keyword>
<dbReference type="OrthoDB" id="6360600at2759"/>
<evidence type="ECO:0000313" key="5">
    <source>
        <dbReference type="Proteomes" id="UP000326759"/>
    </source>
</evidence>
<sequence length="911" mass="107368">MYTTCNKDQSYQSMPSEQNIESTSIELVEAKDEVLYTDMLSDPANFIIESKDHYKPEIYTYRKEKYQLVNTVEEFEELLRNHEIEQYTKYNIIKTNGSFTGSGDDPAAKPRIHWGALTKVSSELATTPYLIVATRYYVCHLGKCYYTHKLQKFSSETKKSSKRRYKKTTDSKKVGCPACFKVQRLIVFIDNKLSVDTKSERARMGEYIRRNITSVKLEHKYLFKFPDKCDHVNHVENRIAATKEPIDKAILDKIRNLVFSGITSVSVISESLQCYVESHIKVNDKNRRRFFPSRNDIRRCVQKARESLRKSKYDEAKLIAIKSTLGDANTFYFQPALYSSDHSEDLTCKKTGFLIVYQNEEMKRLYNLYGHHCILLDPVYKFCKYSFVLYFLIIQTNVSYQVIGVFLTDSESKDSIIDALTVIFHWNPNVIPKYAMTDNNVENIKALESFFSDIKVFIPMHYCELSWNERFRKKDMLSVDKCEALNKMKNIANAVTEDKVQKAINDMKGWSSPLKDYFEKYWQKELKKWTIAYRPNDLMFESNEAVERLHEELYYLQLSKVREYTLSEVVTYLCKDLIPQMLHRYKVFNLVIARNHLTSVYNPPYLTKSPQWFLDFMLGEILLADKLLPFSYVESLGDENFSLLCKKSNEKFYINFFTEQKRVTCSCFCFLKRRIICKHVIIVGRFYPGWNIEKISPWLFDHPIYKLDNNCLESSLSPIPEDNYINENNNEIVTPGRTSELLESEENSSGSVEFKKKECKQNLEYLESIVDELEETELENFHKKLKRFCSDILIEREDKKCQSMKKTEMHNNDIPLPMIKKISDFYHNIDSNNKFIMKYRRRRKKEPEKDDEKDNIEMCSITTFYEDDINERVPTSCGNSTRENLKYFESSSDVVIHINNPEFKIVSQNIE</sequence>
<comment type="caution">
    <text evidence="4">The sequence shown here is derived from an EMBL/GenBank/DDBJ whole genome shotgun (WGS) entry which is preliminary data.</text>
</comment>
<keyword evidence="1" id="KW-0479">Metal-binding</keyword>
<gene>
    <name evidence="4" type="ORF">Anas_06656</name>
</gene>
<evidence type="ECO:0000256" key="1">
    <source>
        <dbReference type="PROSITE-ProRule" id="PRU00325"/>
    </source>
</evidence>
<feature type="region of interest" description="Disordered" evidence="2">
    <location>
        <begin position="1"/>
        <end position="20"/>
    </location>
</feature>
<dbReference type="InterPro" id="IPR007527">
    <property type="entry name" value="Znf_SWIM"/>
</dbReference>
<dbReference type="PANTHER" id="PTHR47456:SF1">
    <property type="entry name" value="PHD-TYPE DOMAIN-CONTAINING PROTEIN"/>
    <property type="match status" value="1"/>
</dbReference>
<name>A0A5N5TAA8_9CRUS</name>
<protein>
    <recommendedName>
        <fullName evidence="3">SWIM-type domain-containing protein</fullName>
    </recommendedName>
</protein>
<evidence type="ECO:0000313" key="4">
    <source>
        <dbReference type="EMBL" id="KAB7503594.1"/>
    </source>
</evidence>
<proteinExistence type="predicted"/>
<accession>A0A5N5TAA8</accession>
<dbReference type="GO" id="GO:0003700">
    <property type="term" value="F:DNA-binding transcription factor activity"/>
    <property type="evidence" value="ECO:0007669"/>
    <property type="project" value="InterPro"/>
</dbReference>
<dbReference type="GO" id="GO:0008270">
    <property type="term" value="F:zinc ion binding"/>
    <property type="evidence" value="ECO:0007669"/>
    <property type="project" value="UniProtKB-KW"/>
</dbReference>
<feature type="domain" description="SWIM-type" evidence="3">
    <location>
        <begin position="652"/>
        <end position="688"/>
    </location>
</feature>
<organism evidence="4 5">
    <name type="scientific">Armadillidium nasatum</name>
    <dbReference type="NCBI Taxonomy" id="96803"/>
    <lineage>
        <taxon>Eukaryota</taxon>
        <taxon>Metazoa</taxon>
        <taxon>Ecdysozoa</taxon>
        <taxon>Arthropoda</taxon>
        <taxon>Crustacea</taxon>
        <taxon>Multicrustacea</taxon>
        <taxon>Malacostraca</taxon>
        <taxon>Eumalacostraca</taxon>
        <taxon>Peracarida</taxon>
        <taxon>Isopoda</taxon>
        <taxon>Oniscidea</taxon>
        <taxon>Crinocheta</taxon>
        <taxon>Armadillidiidae</taxon>
        <taxon>Armadillidium</taxon>
    </lineage>
</organism>
<dbReference type="InterPro" id="IPR029309">
    <property type="entry name" value="CaRF"/>
</dbReference>
<dbReference type="Pfam" id="PF21056">
    <property type="entry name" value="ZSWIM1-3_RNaseH-like"/>
    <property type="match status" value="1"/>
</dbReference>
<keyword evidence="1" id="KW-0862">Zinc</keyword>
<evidence type="ECO:0000259" key="3">
    <source>
        <dbReference type="PROSITE" id="PS50966"/>
    </source>
</evidence>
<dbReference type="PANTHER" id="PTHR47456">
    <property type="entry name" value="PHD-TYPE DOMAIN-CONTAINING PROTEIN"/>
    <property type="match status" value="1"/>
</dbReference>